<dbReference type="GO" id="GO:0046872">
    <property type="term" value="F:metal ion binding"/>
    <property type="evidence" value="ECO:0007669"/>
    <property type="project" value="UniProtKB-KW"/>
</dbReference>
<keyword evidence="2 4" id="KW-0479">Metal-binding</keyword>
<feature type="domain" description="Cytochrome c" evidence="5">
    <location>
        <begin position="38"/>
        <end position="115"/>
    </location>
</feature>
<dbReference type="STRING" id="1121884.SAMN02745131_02956"/>
<dbReference type="GO" id="GO:0009055">
    <property type="term" value="F:electron transfer activity"/>
    <property type="evidence" value="ECO:0007669"/>
    <property type="project" value="InterPro"/>
</dbReference>
<dbReference type="InterPro" id="IPR036909">
    <property type="entry name" value="Cyt_c-like_dom_sf"/>
</dbReference>
<dbReference type="GO" id="GO:0020037">
    <property type="term" value="F:heme binding"/>
    <property type="evidence" value="ECO:0007669"/>
    <property type="project" value="InterPro"/>
</dbReference>
<keyword evidence="1 4" id="KW-0349">Heme</keyword>
<dbReference type="RefSeq" id="WP_072836109.1">
    <property type="nucleotide sequence ID" value="NZ_FQUU01000013.1"/>
</dbReference>
<sequence>MTKIIIACFLFISFVVYSGFIYTRGTANNIKLSGSEQKMIAHGKQIYQQYNCQACHQIYGLGGYLGPDLTTAWSDPQRGKYLIKAMLISGGNRMPAFQFNNEQTEAIIAYLKYVDTTATSLKPRIRQELH</sequence>
<dbReference type="InterPro" id="IPR009056">
    <property type="entry name" value="Cyt_c-like_dom"/>
</dbReference>
<evidence type="ECO:0000259" key="5">
    <source>
        <dbReference type="PROSITE" id="PS51007"/>
    </source>
</evidence>
<keyword evidence="3 4" id="KW-0408">Iron</keyword>
<evidence type="ECO:0000313" key="7">
    <source>
        <dbReference type="Proteomes" id="UP000184048"/>
    </source>
</evidence>
<evidence type="ECO:0000256" key="1">
    <source>
        <dbReference type="ARBA" id="ARBA00022617"/>
    </source>
</evidence>
<dbReference type="PROSITE" id="PS51007">
    <property type="entry name" value="CYTC"/>
    <property type="match status" value="1"/>
</dbReference>
<dbReference type="Proteomes" id="UP000184048">
    <property type="component" value="Unassembled WGS sequence"/>
</dbReference>
<organism evidence="6 7">
    <name type="scientific">Flavisolibacter ginsengisoli DSM 18119</name>
    <dbReference type="NCBI Taxonomy" id="1121884"/>
    <lineage>
        <taxon>Bacteria</taxon>
        <taxon>Pseudomonadati</taxon>
        <taxon>Bacteroidota</taxon>
        <taxon>Chitinophagia</taxon>
        <taxon>Chitinophagales</taxon>
        <taxon>Chitinophagaceae</taxon>
        <taxon>Flavisolibacter</taxon>
    </lineage>
</organism>
<dbReference type="SUPFAM" id="SSF46626">
    <property type="entry name" value="Cytochrome c"/>
    <property type="match status" value="1"/>
</dbReference>
<evidence type="ECO:0000256" key="3">
    <source>
        <dbReference type="ARBA" id="ARBA00023004"/>
    </source>
</evidence>
<reference evidence="6 7" key="1">
    <citation type="submission" date="2016-11" db="EMBL/GenBank/DDBJ databases">
        <authorList>
            <person name="Jaros S."/>
            <person name="Januszkiewicz K."/>
            <person name="Wedrychowicz H."/>
        </authorList>
    </citation>
    <scope>NUCLEOTIDE SEQUENCE [LARGE SCALE GENOMIC DNA]</scope>
    <source>
        <strain evidence="6 7">DSM 18119</strain>
    </source>
</reference>
<protein>
    <submittedName>
        <fullName evidence="6">Nitric oxide reductase subunit C</fullName>
    </submittedName>
</protein>
<proteinExistence type="predicted"/>
<evidence type="ECO:0000256" key="2">
    <source>
        <dbReference type="ARBA" id="ARBA00022723"/>
    </source>
</evidence>
<evidence type="ECO:0000256" key="4">
    <source>
        <dbReference type="PROSITE-ProRule" id="PRU00433"/>
    </source>
</evidence>
<dbReference type="Pfam" id="PF13442">
    <property type="entry name" value="Cytochrome_CBB3"/>
    <property type="match status" value="1"/>
</dbReference>
<dbReference type="Gene3D" id="1.10.760.10">
    <property type="entry name" value="Cytochrome c-like domain"/>
    <property type="match status" value="1"/>
</dbReference>
<evidence type="ECO:0000313" key="6">
    <source>
        <dbReference type="EMBL" id="SHF56206.1"/>
    </source>
</evidence>
<dbReference type="OrthoDB" id="9809720at2"/>
<dbReference type="EMBL" id="FQUU01000013">
    <property type="protein sequence ID" value="SHF56206.1"/>
    <property type="molecule type" value="Genomic_DNA"/>
</dbReference>
<dbReference type="AlphaFoldDB" id="A0A1M5CNG9"/>
<gene>
    <name evidence="6" type="ORF">SAMN02745131_02956</name>
</gene>
<name>A0A1M5CNG9_9BACT</name>
<keyword evidence="7" id="KW-1185">Reference proteome</keyword>
<accession>A0A1M5CNG9</accession>